<evidence type="ECO:0000313" key="2">
    <source>
        <dbReference type="Proteomes" id="UP000323257"/>
    </source>
</evidence>
<gene>
    <name evidence="1" type="ORF">BCM02_101757</name>
</gene>
<dbReference type="RefSeq" id="WP_148927677.1">
    <property type="nucleotide sequence ID" value="NZ_VNHS01000001.1"/>
</dbReference>
<dbReference type="EMBL" id="VNHS01000001">
    <property type="protein sequence ID" value="TYP79636.1"/>
    <property type="molecule type" value="Genomic_DNA"/>
</dbReference>
<comment type="caution">
    <text evidence="1">The sequence shown here is derived from an EMBL/GenBank/DDBJ whole genome shotgun (WGS) entry which is preliminary data.</text>
</comment>
<reference evidence="1 2" key="1">
    <citation type="submission" date="2019-07" db="EMBL/GenBank/DDBJ databases">
        <title>Genomic Encyclopedia of Type Strains, Phase III (KMG-III): the genomes of soil and plant-associated and newly described type strains.</title>
        <authorList>
            <person name="Whitman W."/>
        </authorList>
    </citation>
    <scope>NUCLEOTIDE SEQUENCE [LARGE SCALE GENOMIC DNA]</scope>
    <source>
        <strain evidence="1 2">BL24</strain>
    </source>
</reference>
<protein>
    <submittedName>
        <fullName evidence="1">Uncharacterized protein</fullName>
    </submittedName>
</protein>
<organism evidence="1 2">
    <name type="scientific">Paenibacillus methanolicus</name>
    <dbReference type="NCBI Taxonomy" id="582686"/>
    <lineage>
        <taxon>Bacteria</taxon>
        <taxon>Bacillati</taxon>
        <taxon>Bacillota</taxon>
        <taxon>Bacilli</taxon>
        <taxon>Bacillales</taxon>
        <taxon>Paenibacillaceae</taxon>
        <taxon>Paenibacillus</taxon>
    </lineage>
</organism>
<evidence type="ECO:0000313" key="1">
    <source>
        <dbReference type="EMBL" id="TYP79636.1"/>
    </source>
</evidence>
<accession>A0A5S5CIL4</accession>
<proteinExistence type="predicted"/>
<keyword evidence="2" id="KW-1185">Reference proteome</keyword>
<name>A0A5S5CIL4_9BACL</name>
<dbReference type="Proteomes" id="UP000323257">
    <property type="component" value="Unassembled WGS sequence"/>
</dbReference>
<sequence length="110" mass="12533">MAILQRKELIPISYKRHIESGKISVEVNERDSRSAKEEAAQFVKRKALDNITEEFGSEVLANEESDVSLSNVDIHFNEEIISHEEGVFKKRIIDSRKMTAEAEADITIDD</sequence>
<dbReference type="AlphaFoldDB" id="A0A5S5CIL4"/>